<keyword evidence="3" id="KW-1185">Reference proteome</keyword>
<keyword evidence="1" id="KW-0732">Signal</keyword>
<evidence type="ECO:0000313" key="2">
    <source>
        <dbReference type="EMBL" id="TPR54046.1"/>
    </source>
</evidence>
<proteinExistence type="predicted"/>
<feature type="signal peptide" evidence="1">
    <location>
        <begin position="1"/>
        <end position="26"/>
    </location>
</feature>
<dbReference type="EMBL" id="VHHP01000003">
    <property type="protein sequence ID" value="TPR54046.1"/>
    <property type="molecule type" value="Genomic_DNA"/>
</dbReference>
<gene>
    <name evidence="2" type="ORF">FJR74_01220</name>
</gene>
<reference evidence="2" key="1">
    <citation type="submission" date="2019-06" db="EMBL/GenBank/DDBJ databases">
        <title>Mycoplasma neophronis type strain whole genome sequence.</title>
        <authorList>
            <person name="Spergser J."/>
        </authorList>
    </citation>
    <scope>NUCLEOTIDE SEQUENCE [LARGE SCALE GENOMIC DNA]</scope>
    <source>
        <strain evidence="2">DSM 24097</strain>
    </source>
</reference>
<accession>A0ABY2Z0V4</accession>
<dbReference type="PROSITE" id="PS51257">
    <property type="entry name" value="PROKAR_LIPOPROTEIN"/>
    <property type="match status" value="1"/>
</dbReference>
<dbReference type="RefSeq" id="WP_140914734.1">
    <property type="nucleotide sequence ID" value="NZ_VHHP01000003.1"/>
</dbReference>
<evidence type="ECO:0008006" key="4">
    <source>
        <dbReference type="Google" id="ProtNLM"/>
    </source>
</evidence>
<protein>
    <recommendedName>
        <fullName evidence="4">Variable surface lipoprotein</fullName>
    </recommendedName>
</protein>
<sequence length="186" mass="21098">MSKNKNLFIFMPLVSAPLAFSTLSCAYEKTNSDKENNGETLNDTSSTTISNFLNKIPNSSDKVNGLLDSSQLSSINETVNFSYKNDDPEVKIIANREFEALVRANYSSAEPNYKNDSFQYENILKTDVFKKYFNFSYPGNEKFGHPIYYFFVIKDSMPAVQVEIRCPDIIYNGVMALESLHTIKAD</sequence>
<evidence type="ECO:0000256" key="1">
    <source>
        <dbReference type="SAM" id="SignalP"/>
    </source>
</evidence>
<comment type="caution">
    <text evidence="2">The sequence shown here is derived from an EMBL/GenBank/DDBJ whole genome shotgun (WGS) entry which is preliminary data.</text>
</comment>
<name>A0ABY2Z0V4_9BACT</name>
<organism evidence="2 3">
    <name type="scientific">Metamycoplasma neophronis</name>
    <dbReference type="NCBI Taxonomy" id="872983"/>
    <lineage>
        <taxon>Bacteria</taxon>
        <taxon>Bacillati</taxon>
        <taxon>Mycoplasmatota</taxon>
        <taxon>Mycoplasmoidales</taxon>
        <taxon>Metamycoplasmataceae</taxon>
        <taxon>Metamycoplasma</taxon>
    </lineage>
</organism>
<feature type="chain" id="PRO_5046014087" description="Variable surface lipoprotein" evidence="1">
    <location>
        <begin position="27"/>
        <end position="186"/>
    </location>
</feature>
<dbReference type="Proteomes" id="UP000316851">
    <property type="component" value="Unassembled WGS sequence"/>
</dbReference>
<evidence type="ECO:0000313" key="3">
    <source>
        <dbReference type="Proteomes" id="UP000316851"/>
    </source>
</evidence>